<organism evidence="2 3">
    <name type="scientific">Actinomadura rubteroloni</name>
    <dbReference type="NCBI Taxonomy" id="1926885"/>
    <lineage>
        <taxon>Bacteria</taxon>
        <taxon>Bacillati</taxon>
        <taxon>Actinomycetota</taxon>
        <taxon>Actinomycetes</taxon>
        <taxon>Streptosporangiales</taxon>
        <taxon>Thermomonosporaceae</taxon>
        <taxon>Actinomadura</taxon>
    </lineage>
</organism>
<evidence type="ECO:0000256" key="1">
    <source>
        <dbReference type="SAM" id="Phobius"/>
    </source>
</evidence>
<dbReference type="EMBL" id="MTBP01000006">
    <property type="protein sequence ID" value="POM22357.1"/>
    <property type="molecule type" value="Genomic_DNA"/>
</dbReference>
<proteinExistence type="predicted"/>
<gene>
    <name evidence="2" type="ORF">BTM25_57690</name>
</gene>
<protein>
    <recommendedName>
        <fullName evidence="4">DUF3040 domain-containing protein</fullName>
    </recommendedName>
</protein>
<evidence type="ECO:0000313" key="2">
    <source>
        <dbReference type="EMBL" id="POM22357.1"/>
    </source>
</evidence>
<dbReference type="AlphaFoldDB" id="A0A2P4UBD0"/>
<keyword evidence="3" id="KW-1185">Reference proteome</keyword>
<dbReference type="Proteomes" id="UP000242367">
    <property type="component" value="Unassembled WGS sequence"/>
</dbReference>
<keyword evidence="1" id="KW-1133">Transmembrane helix</keyword>
<sequence>MTTARLPHDELAAAMAARRELGPDYDAAFAQAIADRVQELATVRPAPRRLLDAGFVLAVLSLAAAIPLSAIAAVQAGLPGLAVVWTGVVLFNAVHARRT</sequence>
<comment type="caution">
    <text evidence="2">The sequence shown here is derived from an EMBL/GenBank/DDBJ whole genome shotgun (WGS) entry which is preliminary data.</text>
</comment>
<keyword evidence="1" id="KW-0812">Transmembrane</keyword>
<accession>A0A2P4UBD0</accession>
<feature type="transmembrane region" description="Helical" evidence="1">
    <location>
        <begin position="76"/>
        <end position="94"/>
    </location>
</feature>
<reference evidence="2 3" key="1">
    <citation type="journal article" date="2017" name="Chemistry">
        <title>Isolation, Biosynthesis and Chemical Modifications of Rubterolones A-F: Rare Tropolone Alkaloids from Actinomadura sp. 5-2.</title>
        <authorList>
            <person name="Guo H."/>
            <person name="Benndorf R."/>
            <person name="Leichnitz D."/>
            <person name="Klassen J.L."/>
            <person name="Vollmers J."/>
            <person name="Gorls H."/>
            <person name="Steinacker M."/>
            <person name="Weigel C."/>
            <person name="Dahse H.M."/>
            <person name="Kaster A.K."/>
            <person name="de Beer Z.W."/>
            <person name="Poulsen M."/>
            <person name="Beemelmanns C."/>
        </authorList>
    </citation>
    <scope>NUCLEOTIDE SEQUENCE [LARGE SCALE GENOMIC DNA]</scope>
    <source>
        <strain evidence="2 3">5-2</strain>
    </source>
</reference>
<evidence type="ECO:0008006" key="4">
    <source>
        <dbReference type="Google" id="ProtNLM"/>
    </source>
</evidence>
<dbReference type="RefSeq" id="WP_103566838.1">
    <property type="nucleotide sequence ID" value="NZ_MTBP01000006.1"/>
</dbReference>
<keyword evidence="1" id="KW-0472">Membrane</keyword>
<evidence type="ECO:0000313" key="3">
    <source>
        <dbReference type="Proteomes" id="UP000242367"/>
    </source>
</evidence>
<name>A0A2P4UBD0_9ACTN</name>
<feature type="transmembrane region" description="Helical" evidence="1">
    <location>
        <begin position="50"/>
        <end position="70"/>
    </location>
</feature>